<proteinExistence type="predicted"/>
<dbReference type="Proteomes" id="UP000269396">
    <property type="component" value="Unassembled WGS sequence"/>
</dbReference>
<dbReference type="AlphaFoldDB" id="A0A183NYZ4"/>
<dbReference type="EMBL" id="UZAL01028143">
    <property type="protein sequence ID" value="VDP38821.1"/>
    <property type="molecule type" value="Genomic_DNA"/>
</dbReference>
<accession>A0A183NYZ4</accession>
<evidence type="ECO:0000313" key="1">
    <source>
        <dbReference type="EMBL" id="VDP38821.1"/>
    </source>
</evidence>
<gene>
    <name evidence="1" type="ORF">SMTD_LOCUS7330</name>
</gene>
<sequence>MAIRQIKSWKATGSDNIPVETLKQHQPTLAKEPLEKVETSKYVGSIIDEQRGCDAGVRTRIGKARTAFLVEEHMELKLSSNIKDTPDPLVGYHQQQPTMAGNKSASRSKGNYENTLELDRVYIVEIIKLHHQACALNTEGERKRGRQECTLRRELEANMKKMNSNWKRLLRTDFDEKCWWTVYAPPRGVTGVKRKYTIEEHLELKTTFNQYQSQNLQYKRQGSSTVRSSNLEKYNNRHQEGTSIYKQLSTQDPQHQLAGYHHQHLTMKEKKPAYS</sequence>
<name>A0A183NYZ4_9TREM</name>
<keyword evidence="2" id="KW-1185">Reference proteome</keyword>
<organism evidence="1 2">
    <name type="scientific">Schistosoma mattheei</name>
    <dbReference type="NCBI Taxonomy" id="31246"/>
    <lineage>
        <taxon>Eukaryota</taxon>
        <taxon>Metazoa</taxon>
        <taxon>Spiralia</taxon>
        <taxon>Lophotrochozoa</taxon>
        <taxon>Platyhelminthes</taxon>
        <taxon>Trematoda</taxon>
        <taxon>Digenea</taxon>
        <taxon>Strigeidida</taxon>
        <taxon>Schistosomatoidea</taxon>
        <taxon>Schistosomatidae</taxon>
        <taxon>Schistosoma</taxon>
    </lineage>
</organism>
<protein>
    <submittedName>
        <fullName evidence="1">Uncharacterized protein</fullName>
    </submittedName>
</protein>
<reference evidence="1 2" key="1">
    <citation type="submission" date="2018-11" db="EMBL/GenBank/DDBJ databases">
        <authorList>
            <consortium name="Pathogen Informatics"/>
        </authorList>
    </citation>
    <scope>NUCLEOTIDE SEQUENCE [LARGE SCALE GENOMIC DNA]</scope>
    <source>
        <strain>Denwood</strain>
        <strain evidence="2">Zambia</strain>
    </source>
</reference>
<evidence type="ECO:0000313" key="2">
    <source>
        <dbReference type="Proteomes" id="UP000269396"/>
    </source>
</evidence>